<evidence type="ECO:0000313" key="8">
    <source>
        <dbReference type="Proteomes" id="UP000006546"/>
    </source>
</evidence>
<dbReference type="GO" id="GO:0009234">
    <property type="term" value="P:menaquinone biosynthetic process"/>
    <property type="evidence" value="ECO:0007669"/>
    <property type="project" value="InterPro"/>
</dbReference>
<dbReference type="AlphaFoldDB" id="F4LNN3"/>
<dbReference type="InterPro" id="IPR012001">
    <property type="entry name" value="Thiamin_PyroP_enz_TPP-bd_dom"/>
</dbReference>
<dbReference type="GO" id="GO:0046872">
    <property type="term" value="F:metal ion binding"/>
    <property type="evidence" value="ECO:0007669"/>
    <property type="project" value="UniProtKB-KW"/>
</dbReference>
<evidence type="ECO:0000256" key="1">
    <source>
        <dbReference type="ARBA" id="ARBA00022679"/>
    </source>
</evidence>
<keyword evidence="8" id="KW-1185">Reference proteome</keyword>
<reference evidence="8" key="1">
    <citation type="submission" date="2011-04" db="EMBL/GenBank/DDBJ databases">
        <title>The complete genome of Treponema brennaborense DSM 12168.</title>
        <authorList>
            <person name="Lucas S."/>
            <person name="Han J."/>
            <person name="Lapidus A."/>
            <person name="Bruce D."/>
            <person name="Goodwin L."/>
            <person name="Pitluck S."/>
            <person name="Peters L."/>
            <person name="Kyrpides N."/>
            <person name="Mavromatis K."/>
            <person name="Ivanova N."/>
            <person name="Mikhailova N."/>
            <person name="Pagani I."/>
            <person name="Teshima H."/>
            <person name="Detter J.C."/>
            <person name="Tapia R."/>
            <person name="Han C."/>
            <person name="Land M."/>
            <person name="Hauser L."/>
            <person name="Markowitz V."/>
            <person name="Cheng J.-F."/>
            <person name="Hugenholtz P."/>
            <person name="Woyke T."/>
            <person name="Wu D."/>
            <person name="Gronow S."/>
            <person name="Wellnitz S."/>
            <person name="Brambilla E."/>
            <person name="Klenk H.-P."/>
            <person name="Eisen J.A."/>
        </authorList>
    </citation>
    <scope>NUCLEOTIDE SEQUENCE [LARGE SCALE GENOMIC DNA]</scope>
    <source>
        <strain evidence="8">DSM 12168 / CIP 105900 / DD5/3</strain>
    </source>
</reference>
<organism evidence="7 8">
    <name type="scientific">Treponema brennaborense (strain DSM 12168 / CIP 105900 / DD5/3)</name>
    <dbReference type="NCBI Taxonomy" id="906968"/>
    <lineage>
        <taxon>Bacteria</taxon>
        <taxon>Pseudomonadati</taxon>
        <taxon>Spirochaetota</taxon>
        <taxon>Spirochaetia</taxon>
        <taxon>Spirochaetales</taxon>
        <taxon>Treponemataceae</taxon>
        <taxon>Treponema</taxon>
    </lineage>
</organism>
<dbReference type="RefSeq" id="WP_013757606.1">
    <property type="nucleotide sequence ID" value="NC_015500.1"/>
</dbReference>
<dbReference type="PANTHER" id="PTHR42916">
    <property type="entry name" value="2-SUCCINYL-5-ENOLPYRUVYL-6-HYDROXY-3-CYCLOHEXENE-1-CARBOXYLATE SYNTHASE"/>
    <property type="match status" value="1"/>
</dbReference>
<dbReference type="eggNOG" id="COG1165">
    <property type="taxonomic scope" value="Bacteria"/>
</dbReference>
<dbReference type="Pfam" id="PF02776">
    <property type="entry name" value="TPP_enzyme_N"/>
    <property type="match status" value="1"/>
</dbReference>
<dbReference type="GO" id="GO:0070204">
    <property type="term" value="F:2-succinyl-5-enolpyruvyl-6-hydroxy-3-cyclohexene-1-carboxylic-acid synthase activity"/>
    <property type="evidence" value="ECO:0007669"/>
    <property type="project" value="InterPro"/>
</dbReference>
<dbReference type="PIRSF" id="PIRSF004983">
    <property type="entry name" value="MenD"/>
    <property type="match status" value="1"/>
</dbReference>
<dbReference type="Proteomes" id="UP000006546">
    <property type="component" value="Chromosome"/>
</dbReference>
<evidence type="ECO:0000256" key="5">
    <source>
        <dbReference type="ARBA" id="ARBA00023211"/>
    </source>
</evidence>
<dbReference type="InterPro" id="IPR029061">
    <property type="entry name" value="THDP-binding"/>
</dbReference>
<dbReference type="HOGENOM" id="CLU_006051_3_0_12"/>
<dbReference type="EMBL" id="CP002696">
    <property type="protein sequence ID" value="AEE15887.1"/>
    <property type="molecule type" value="Genomic_DNA"/>
</dbReference>
<dbReference type="CDD" id="cd07037">
    <property type="entry name" value="TPP_PYR_MenD"/>
    <property type="match status" value="1"/>
</dbReference>
<proteinExistence type="predicted"/>
<dbReference type="SUPFAM" id="SSF52518">
    <property type="entry name" value="Thiamin diphosphate-binding fold (THDP-binding)"/>
    <property type="match status" value="2"/>
</dbReference>
<name>F4LNN3_TREBD</name>
<dbReference type="Gene3D" id="3.40.50.1220">
    <property type="entry name" value="TPP-binding domain"/>
    <property type="match status" value="1"/>
</dbReference>
<dbReference type="InterPro" id="IPR004433">
    <property type="entry name" value="MenaQ_synth_MenD"/>
</dbReference>
<feature type="domain" description="Thiamine pyrophosphate enzyme N-terminal TPP-binding" evidence="6">
    <location>
        <begin position="12"/>
        <end position="122"/>
    </location>
</feature>
<keyword evidence="3" id="KW-0460">Magnesium</keyword>
<gene>
    <name evidence="7" type="ordered locus">Trebr_0443</name>
</gene>
<keyword evidence="5" id="KW-0464">Manganese</keyword>
<evidence type="ECO:0000256" key="2">
    <source>
        <dbReference type="ARBA" id="ARBA00022723"/>
    </source>
</evidence>
<evidence type="ECO:0000259" key="6">
    <source>
        <dbReference type="Pfam" id="PF02776"/>
    </source>
</evidence>
<protein>
    <submittedName>
        <fullName evidence="7">Thiamine pyrophosphate TPP-binding domain-containing protein</fullName>
    </submittedName>
</protein>
<evidence type="ECO:0000256" key="3">
    <source>
        <dbReference type="ARBA" id="ARBA00022842"/>
    </source>
</evidence>
<dbReference type="PANTHER" id="PTHR42916:SF1">
    <property type="entry name" value="PROTEIN PHYLLO, CHLOROPLASTIC"/>
    <property type="match status" value="1"/>
</dbReference>
<dbReference type="STRING" id="906968.Trebr_0443"/>
<evidence type="ECO:0000256" key="4">
    <source>
        <dbReference type="ARBA" id="ARBA00023052"/>
    </source>
</evidence>
<accession>F4LNN3</accession>
<keyword evidence="1" id="KW-0808">Transferase</keyword>
<keyword evidence="2" id="KW-0479">Metal-binding</keyword>
<dbReference type="KEGG" id="tbe:Trebr_0443"/>
<evidence type="ECO:0000313" key="7">
    <source>
        <dbReference type="EMBL" id="AEE15887.1"/>
    </source>
</evidence>
<keyword evidence="4" id="KW-0786">Thiamine pyrophosphate</keyword>
<dbReference type="OrthoDB" id="9791859at2"/>
<sequence length="578" mass="64588">MEHSYTDEKNVQILIALLKAHNIKKIIASPGTTNMAFVGSVQQDSFFEIYSCVDERSAAYMACGLAYESEQPVILSCTGATASRNYLPGLTEAFYRKLPILAITSTQDISKIGHHIAQVIDRSSPPTDSVRLTVTLPIVKDENDFWDCEIKINKALLELNHRGGGPVHINLPTEYSKVYNIKTLPSVRVIRRITDTQDFPELPKGRIAIFVGSHAPMSQKLTAEIDSFCKSHNAVVFCDHTSGYNGKYRILYDLVACQDQVMGRNRADVLIHIGEISGAYSQFIKTEQVWRISEDGEIRDYLKKLRYIFEIPESIFFIRYATDNTEVAHEYFDFCKSTLTSLYEKIPDLPFSNIWIASKISPLLPPDSCAYLSIYNTLRAWNFFTVPDSVSTFSNVGGFGIDGGVSSLIGASLVNKNKIYFCITGDLAFFYDMNVLGIRHIGNNVRILLVNNGIGTEFKNYNHPAAKFGTDGDAFMAAAGHFGNKSKYLVKHYSEDLGFKYISASSKAEFENTYEQFITTDSVSQPILFEVFTSAEDESCALESIMHMEDSFGGKAKRLAKNILGDSGMNLIKNTLKK</sequence>
<dbReference type="Gene3D" id="3.40.50.970">
    <property type="match status" value="2"/>
</dbReference>
<dbReference type="GO" id="GO:0030976">
    <property type="term" value="F:thiamine pyrophosphate binding"/>
    <property type="evidence" value="ECO:0007669"/>
    <property type="project" value="InterPro"/>
</dbReference>